<feature type="compositionally biased region" description="Polar residues" evidence="1">
    <location>
        <begin position="355"/>
        <end position="364"/>
    </location>
</feature>
<feature type="transmembrane region" description="Helical" evidence="2">
    <location>
        <begin position="27"/>
        <end position="46"/>
    </location>
</feature>
<keyword evidence="2" id="KW-1133">Transmembrane helix</keyword>
<reference evidence="3 4" key="1">
    <citation type="submission" date="2024-02" db="EMBL/GenBank/DDBJ databases">
        <authorList>
            <person name="Chen Y."/>
            <person name="Shah S."/>
            <person name="Dougan E. K."/>
            <person name="Thang M."/>
            <person name="Chan C."/>
        </authorList>
    </citation>
    <scope>NUCLEOTIDE SEQUENCE [LARGE SCALE GENOMIC DNA]</scope>
</reference>
<feature type="transmembrane region" description="Helical" evidence="2">
    <location>
        <begin position="310"/>
        <end position="331"/>
    </location>
</feature>
<dbReference type="Proteomes" id="UP001642464">
    <property type="component" value="Unassembled WGS sequence"/>
</dbReference>
<feature type="transmembrane region" description="Helical" evidence="2">
    <location>
        <begin position="232"/>
        <end position="253"/>
    </location>
</feature>
<organism evidence="3 4">
    <name type="scientific">Durusdinium trenchii</name>
    <dbReference type="NCBI Taxonomy" id="1381693"/>
    <lineage>
        <taxon>Eukaryota</taxon>
        <taxon>Sar</taxon>
        <taxon>Alveolata</taxon>
        <taxon>Dinophyceae</taxon>
        <taxon>Suessiales</taxon>
        <taxon>Symbiodiniaceae</taxon>
        <taxon>Durusdinium</taxon>
    </lineage>
</organism>
<evidence type="ECO:0000256" key="2">
    <source>
        <dbReference type="SAM" id="Phobius"/>
    </source>
</evidence>
<dbReference type="EMBL" id="CAXAMM010017335">
    <property type="protein sequence ID" value="CAK9040927.1"/>
    <property type="molecule type" value="Genomic_DNA"/>
</dbReference>
<feature type="region of interest" description="Disordered" evidence="1">
    <location>
        <begin position="345"/>
        <end position="365"/>
    </location>
</feature>
<keyword evidence="4" id="KW-1185">Reference proteome</keyword>
<accession>A0ABP0LRD4</accession>
<proteinExistence type="predicted"/>
<keyword evidence="2" id="KW-0472">Membrane</keyword>
<evidence type="ECO:0000313" key="3">
    <source>
        <dbReference type="EMBL" id="CAK9040927.1"/>
    </source>
</evidence>
<comment type="caution">
    <text evidence="3">The sequence shown here is derived from an EMBL/GenBank/DDBJ whole genome shotgun (WGS) entry which is preliminary data.</text>
</comment>
<sequence length="640" mass="72322">MSSSSDSDDERLFQDVSHRLNAARTPLIAALVVEGLFCFLMTRWMWEDGGETLLFRGKWNVLFDSDVSALIFTVWVTYGISVIARLITLRMSFKSLMARKSGRCLTVAYMFFGTMNWLIFLTTYYVAHDAASTISRTRKVNMELIEQESTQFSDSHGAVFSREVNRCLVHNDWNYTACDVHVKTACTKPYDPTASYPNGDCVATVWLDWAQCCVSETVSLDKPKVTFFSREISVSILFMLVKWMAILLVGWVLRHGFHAAGLGSKSFSQGAYLDILDIVIFSENLNEGQIRYPIYGFDNGGKPCLKSCSLYYALYVTFAVAYVSALLAQFLHTLCAPKPDDDADDDDGRGFIPVDSNQNGSEKSQVMEGQLVLVNEDDEQDESYFDCSPSALGLGTRAGRAVRTRPGMYKVTFVDGRQPQEKEVPLRSIQPATDARFHRIVKMGEELIHTHVTEAQEGCRGWLDLKQLQKGNRCERFERKASVLDAFRSMITLQLPFLIWRLWFDKFSVDVVEFAGRTMFIAKNAIWALLDLLTILTCGNDQASINGWRPMSTAHSASESQFGKVWVGPTGMFAWLASIFGSMRMDDIKSCQTVLKNHHGWLLKEQADAPKGERAIYDEKIEEAEQKMAIQEEKAQYSFP</sequence>
<evidence type="ECO:0000313" key="4">
    <source>
        <dbReference type="Proteomes" id="UP001642464"/>
    </source>
</evidence>
<protein>
    <submittedName>
        <fullName evidence="3">Sulfatase-modifying factor 2</fullName>
    </submittedName>
</protein>
<feature type="transmembrane region" description="Helical" evidence="2">
    <location>
        <begin position="66"/>
        <end position="87"/>
    </location>
</feature>
<feature type="transmembrane region" description="Helical" evidence="2">
    <location>
        <begin position="107"/>
        <end position="127"/>
    </location>
</feature>
<keyword evidence="2" id="KW-0812">Transmembrane</keyword>
<gene>
    <name evidence="3" type="ORF">SCF082_LOCUS23712</name>
</gene>
<name>A0ABP0LRD4_9DINO</name>
<evidence type="ECO:0000256" key="1">
    <source>
        <dbReference type="SAM" id="MobiDB-lite"/>
    </source>
</evidence>